<organism evidence="2 3">
    <name type="scientific">Ideonella livida</name>
    <dbReference type="NCBI Taxonomy" id="2707176"/>
    <lineage>
        <taxon>Bacteria</taxon>
        <taxon>Pseudomonadati</taxon>
        <taxon>Pseudomonadota</taxon>
        <taxon>Betaproteobacteria</taxon>
        <taxon>Burkholderiales</taxon>
        <taxon>Sphaerotilaceae</taxon>
        <taxon>Ideonella</taxon>
    </lineage>
</organism>
<feature type="region of interest" description="Disordered" evidence="1">
    <location>
        <begin position="658"/>
        <end position="685"/>
    </location>
</feature>
<keyword evidence="3" id="KW-1185">Reference proteome</keyword>
<dbReference type="InterPro" id="IPR029044">
    <property type="entry name" value="Nucleotide-diphossugar_trans"/>
</dbReference>
<feature type="compositionally biased region" description="Basic and acidic residues" evidence="1">
    <location>
        <begin position="666"/>
        <end position="677"/>
    </location>
</feature>
<evidence type="ECO:0000256" key="1">
    <source>
        <dbReference type="SAM" id="MobiDB-lite"/>
    </source>
</evidence>
<dbReference type="AlphaFoldDB" id="A0A7C9PKB1"/>
<dbReference type="Proteomes" id="UP000484255">
    <property type="component" value="Unassembled WGS sequence"/>
</dbReference>
<dbReference type="RefSeq" id="WP_163459239.1">
    <property type="nucleotide sequence ID" value="NZ_JAAGOH010000029.1"/>
</dbReference>
<evidence type="ECO:0000313" key="3">
    <source>
        <dbReference type="Proteomes" id="UP000484255"/>
    </source>
</evidence>
<dbReference type="SUPFAM" id="SSF53448">
    <property type="entry name" value="Nucleotide-diphospho-sugar transferases"/>
    <property type="match status" value="1"/>
</dbReference>
<dbReference type="EMBL" id="JAAGOH010000029">
    <property type="protein sequence ID" value="NDY93190.1"/>
    <property type="molecule type" value="Genomic_DNA"/>
</dbReference>
<evidence type="ECO:0008006" key="4">
    <source>
        <dbReference type="Google" id="ProtNLM"/>
    </source>
</evidence>
<gene>
    <name evidence="2" type="ORF">G3A44_18510</name>
</gene>
<accession>A0A7C9PKB1</accession>
<reference evidence="2 3" key="1">
    <citation type="submission" date="2020-02" db="EMBL/GenBank/DDBJ databases">
        <title>Ideonella bacterium strain TBM-1.</title>
        <authorList>
            <person name="Chen W.-M."/>
        </authorList>
    </citation>
    <scope>NUCLEOTIDE SEQUENCE [LARGE SCALE GENOMIC DNA]</scope>
    <source>
        <strain evidence="2 3">TBM-1</strain>
    </source>
</reference>
<comment type="caution">
    <text evidence="2">The sequence shown here is derived from an EMBL/GenBank/DDBJ whole genome shotgun (WGS) entry which is preliminary data.</text>
</comment>
<sequence>MTLSRLPATAEHPPLHRLQGLDRSHLGAAHLYLASNVALPPAPAPLPPLAPGQWLGSGTFRNSLYLAPWRLHAGLQSLWLALQVQGALRVRIMLATPGAPAQTLVETTVEQDGPGWCCWPLPPPDTLPAASRLFWHVEALGPCAGLQDAWWCTATPPRRSIRLATLLRTHGRSAAVQDLLRQWQDQAAGHPALAATLGSLDLWVLDSSEDAPAQWDGVDTRGLGLRLWHAPNLGGGGNASHLLQRYLAAHEAGEPDAQAEELLLLDDDLQLSLESLARYAAFLHWRQGEQVWTLPVLMKSRPTTVWEDGAYWGRQSPLQDPRHRGLGPHLLRHGLRLDDFGPLDDFSVLHPVDYATFIFFGLSLATLRRIGLPAALLLRGDDVELSLRAGAQGVPVLSSPNLAAWHEPAHSHAQEYLAVLHGMLLNLAHARTPAADHVRWFEQRLLAHGPLGDLAGLAVYQQVLDDLCEGETSALLTPDFMAHYPARLARLRQARWTALGPGDRERLHVQHHTGQLQLRPYLYPAPLPLPEGGSALLPEAPRVLLLDESRDSVHEPAHDDSVRLQHLQAYLHRLAQFNRDHEALRQHWRQRLRASGEPAFWADMARRLESRTQLLRQQTRDRAAMLAHAPTLPSRTRPALGPLAPALAAVPASATASRAARSADAAPRDDGENRPEGRSLLAWLRRPSERRGATVTRLDLPEDFDPQVYLALHADVARAGVDPRRHYLQYGRAEGRRYRV</sequence>
<protein>
    <recommendedName>
        <fullName evidence="4">Glycosyltransferase family 2 protein</fullName>
    </recommendedName>
</protein>
<proteinExistence type="predicted"/>
<evidence type="ECO:0000313" key="2">
    <source>
        <dbReference type="EMBL" id="NDY93190.1"/>
    </source>
</evidence>
<dbReference type="Gene3D" id="3.90.550.60">
    <property type="match status" value="1"/>
</dbReference>
<name>A0A7C9PKB1_9BURK</name>